<gene>
    <name evidence="2" type="primary">g4017</name>
    <name evidence="2" type="ORF">VP750_LOCUS3423</name>
</gene>
<evidence type="ECO:0000256" key="1">
    <source>
        <dbReference type="ARBA" id="ARBA00022741"/>
    </source>
</evidence>
<dbReference type="PANTHER" id="PTHR33359:SF1">
    <property type="entry name" value="MOLYBDOPTERIN SYNTHASE SULFUR CARRIER SUBUNIT"/>
    <property type="match status" value="1"/>
</dbReference>
<organism evidence="2 3">
    <name type="scientific">Coccomyxa viridis</name>
    <dbReference type="NCBI Taxonomy" id="1274662"/>
    <lineage>
        <taxon>Eukaryota</taxon>
        <taxon>Viridiplantae</taxon>
        <taxon>Chlorophyta</taxon>
        <taxon>core chlorophytes</taxon>
        <taxon>Trebouxiophyceae</taxon>
        <taxon>Trebouxiophyceae incertae sedis</taxon>
        <taxon>Coccomyxaceae</taxon>
        <taxon>Coccomyxa</taxon>
    </lineage>
</organism>
<evidence type="ECO:0000313" key="2">
    <source>
        <dbReference type="EMBL" id="CAL5221764.1"/>
    </source>
</evidence>
<dbReference type="Gene3D" id="3.10.20.30">
    <property type="match status" value="1"/>
</dbReference>
<reference evidence="2 3" key="1">
    <citation type="submission" date="2024-06" db="EMBL/GenBank/DDBJ databases">
        <authorList>
            <person name="Kraege A."/>
            <person name="Thomma B."/>
        </authorList>
    </citation>
    <scope>NUCLEOTIDE SEQUENCE [LARGE SCALE GENOMIC DNA]</scope>
</reference>
<name>A0ABP1FSG3_9CHLO</name>
<sequence>MKIKVLFFARARELAGTTEAEADLPEGSTAKEAMQMLLEKYPDLREIEGEEGKCVLALNQEYLEKNATTALKEGDEIAIIPPISGG</sequence>
<dbReference type="Proteomes" id="UP001497392">
    <property type="component" value="Unassembled WGS sequence"/>
</dbReference>
<dbReference type="EMBL" id="CAXHTA020000005">
    <property type="protein sequence ID" value="CAL5221764.1"/>
    <property type="molecule type" value="Genomic_DNA"/>
</dbReference>
<dbReference type="NCBIfam" id="TIGR01687">
    <property type="entry name" value="moaD_arch"/>
    <property type="match status" value="1"/>
</dbReference>
<dbReference type="PANTHER" id="PTHR33359">
    <property type="entry name" value="MOLYBDOPTERIN SYNTHASE SULFUR CARRIER SUBUNIT"/>
    <property type="match status" value="1"/>
</dbReference>
<dbReference type="InterPro" id="IPR012675">
    <property type="entry name" value="Beta-grasp_dom_sf"/>
</dbReference>
<dbReference type="CDD" id="cd00754">
    <property type="entry name" value="Ubl_MoaD"/>
    <property type="match status" value="1"/>
</dbReference>
<dbReference type="SUPFAM" id="SSF54285">
    <property type="entry name" value="MoaD/ThiS"/>
    <property type="match status" value="1"/>
</dbReference>
<keyword evidence="3" id="KW-1185">Reference proteome</keyword>
<proteinExistence type="predicted"/>
<dbReference type="InterPro" id="IPR003749">
    <property type="entry name" value="ThiS/MoaD-like"/>
</dbReference>
<dbReference type="InterPro" id="IPR010038">
    <property type="entry name" value="MoaD_arc-typ"/>
</dbReference>
<comment type="caution">
    <text evidence="2">The sequence shown here is derived from an EMBL/GenBank/DDBJ whole genome shotgun (WGS) entry which is preliminary data.</text>
</comment>
<dbReference type="InterPro" id="IPR044672">
    <property type="entry name" value="MOCS2A"/>
</dbReference>
<dbReference type="NCBIfam" id="TIGR01682">
    <property type="entry name" value="moaD"/>
    <property type="match status" value="1"/>
</dbReference>
<keyword evidence="1" id="KW-0547">Nucleotide-binding</keyword>
<accession>A0ABP1FSG3</accession>
<evidence type="ECO:0000313" key="3">
    <source>
        <dbReference type="Proteomes" id="UP001497392"/>
    </source>
</evidence>
<dbReference type="Pfam" id="PF02597">
    <property type="entry name" value="ThiS"/>
    <property type="match status" value="1"/>
</dbReference>
<dbReference type="InterPro" id="IPR016155">
    <property type="entry name" value="Mopterin_synth/thiamin_S_b"/>
</dbReference>
<protein>
    <submittedName>
        <fullName evidence="2">G4017 protein</fullName>
    </submittedName>
</protein>